<comment type="caution">
    <text evidence="2">The sequence shown here is derived from an EMBL/GenBank/DDBJ whole genome shotgun (WGS) entry which is preliminary data.</text>
</comment>
<feature type="region of interest" description="Disordered" evidence="1">
    <location>
        <begin position="1"/>
        <end position="39"/>
    </location>
</feature>
<name>L7F647_STRT8</name>
<proteinExistence type="predicted"/>
<gene>
    <name evidence="2" type="ORF">STRTUCAR8_01956</name>
</gene>
<evidence type="ECO:0000256" key="1">
    <source>
        <dbReference type="SAM" id="MobiDB-lite"/>
    </source>
</evidence>
<sequence length="39" mass="4108">MQGLGGANPRAADPVRPGKVDAPPPKNHACRRSEPPHKP</sequence>
<evidence type="ECO:0000313" key="3">
    <source>
        <dbReference type="Proteomes" id="UP000010931"/>
    </source>
</evidence>
<accession>L7F647</accession>
<protein>
    <submittedName>
        <fullName evidence="2">Uncharacterized protein</fullName>
    </submittedName>
</protein>
<dbReference type="Proteomes" id="UP000010931">
    <property type="component" value="Unassembled WGS sequence"/>
</dbReference>
<reference evidence="2 3" key="1">
    <citation type="journal article" date="2011" name="Plasmid">
        <title>Streptomyces turgidiscabies Car8 contains a modular pathogenicity island that shares virulence genes with other actinobacterial plant pathogens.</title>
        <authorList>
            <person name="Huguet-Tapia J.C."/>
            <person name="Badger J.H."/>
            <person name="Loria R."/>
            <person name="Pettis G.S."/>
        </authorList>
    </citation>
    <scope>NUCLEOTIDE SEQUENCE [LARGE SCALE GENOMIC DNA]</scope>
    <source>
        <strain evidence="2 3">Car8</strain>
    </source>
</reference>
<organism evidence="2 3">
    <name type="scientific">Streptomyces turgidiscabies (strain Car8)</name>
    <dbReference type="NCBI Taxonomy" id="698760"/>
    <lineage>
        <taxon>Bacteria</taxon>
        <taxon>Bacillati</taxon>
        <taxon>Actinomycetota</taxon>
        <taxon>Actinomycetes</taxon>
        <taxon>Kitasatosporales</taxon>
        <taxon>Streptomycetaceae</taxon>
        <taxon>Streptomyces</taxon>
    </lineage>
</organism>
<dbReference type="EMBL" id="AEJB01000361">
    <property type="protein sequence ID" value="ELP66095.1"/>
    <property type="molecule type" value="Genomic_DNA"/>
</dbReference>
<evidence type="ECO:0000313" key="2">
    <source>
        <dbReference type="EMBL" id="ELP66095.1"/>
    </source>
</evidence>
<dbReference type="AlphaFoldDB" id="L7F647"/>
<keyword evidence="3" id="KW-1185">Reference proteome</keyword>